<dbReference type="GO" id="GO:0005743">
    <property type="term" value="C:mitochondrial inner membrane"/>
    <property type="evidence" value="ECO:0007669"/>
    <property type="project" value="UniProtKB-SubCell"/>
</dbReference>
<name>A0AAW0WSC9_CHEQU</name>
<keyword evidence="4" id="KW-0809">Transit peptide</keyword>
<evidence type="ECO:0000256" key="5">
    <source>
        <dbReference type="ARBA" id="ARBA00023128"/>
    </source>
</evidence>
<evidence type="ECO:0000256" key="2">
    <source>
        <dbReference type="ARBA" id="ARBA00009331"/>
    </source>
</evidence>
<dbReference type="FunFam" id="4.10.91.10:FF:000001">
    <property type="entry name" value="Cytochrome c oxidase subunit 7A1, mitochondrial"/>
    <property type="match status" value="1"/>
</dbReference>
<reference evidence="8 9" key="1">
    <citation type="journal article" date="2024" name="BMC Genomics">
        <title>Genome assembly of redclaw crayfish (Cherax quadricarinatus) provides insights into its immune adaptation and hypoxia tolerance.</title>
        <authorList>
            <person name="Liu Z."/>
            <person name="Zheng J."/>
            <person name="Li H."/>
            <person name="Fang K."/>
            <person name="Wang S."/>
            <person name="He J."/>
            <person name="Zhou D."/>
            <person name="Weng S."/>
            <person name="Chi M."/>
            <person name="Gu Z."/>
            <person name="He J."/>
            <person name="Li F."/>
            <person name="Wang M."/>
        </authorList>
    </citation>
    <scope>NUCLEOTIDE SEQUENCE [LARGE SCALE GENOMIC DNA]</scope>
    <source>
        <strain evidence="8">ZL_2023a</strain>
    </source>
</reference>
<evidence type="ECO:0000313" key="9">
    <source>
        <dbReference type="Proteomes" id="UP001445076"/>
    </source>
</evidence>
<keyword evidence="3" id="KW-0999">Mitochondrion inner membrane</keyword>
<comment type="caution">
    <text evidence="8">The sequence shown here is derived from an EMBL/GenBank/DDBJ whole genome shotgun (WGS) entry which is preliminary data.</text>
</comment>
<dbReference type="GO" id="GO:0006123">
    <property type="term" value="P:mitochondrial electron transport, cytochrome c to oxygen"/>
    <property type="evidence" value="ECO:0007669"/>
    <property type="project" value="InterPro"/>
</dbReference>
<dbReference type="Proteomes" id="UP001445076">
    <property type="component" value="Unassembled WGS sequence"/>
</dbReference>
<comment type="subcellular location">
    <subcellularLocation>
        <location evidence="1">Mitochondrion inner membrane</location>
    </subcellularLocation>
</comment>
<evidence type="ECO:0000256" key="6">
    <source>
        <dbReference type="ARBA" id="ARBA00023136"/>
    </source>
</evidence>
<gene>
    <name evidence="8" type="ORF">OTU49_008353</name>
</gene>
<dbReference type="PANTHER" id="PTHR10510">
    <property type="entry name" value="CYTOCHROME C OXIDASE POLYPEPTIDE 7A"/>
    <property type="match status" value="1"/>
</dbReference>
<evidence type="ECO:0000256" key="4">
    <source>
        <dbReference type="ARBA" id="ARBA00022946"/>
    </source>
</evidence>
<evidence type="ECO:0000313" key="8">
    <source>
        <dbReference type="EMBL" id="KAK8729846.1"/>
    </source>
</evidence>
<keyword evidence="9" id="KW-1185">Reference proteome</keyword>
<dbReference type="InterPro" id="IPR036539">
    <property type="entry name" value="Cyt_c_oxidase_su7a_sf"/>
</dbReference>
<dbReference type="Gene3D" id="4.10.91.10">
    <property type="entry name" value="Cytochrome c oxidase, subunit VIIa"/>
    <property type="match status" value="1"/>
</dbReference>
<evidence type="ECO:0000256" key="1">
    <source>
        <dbReference type="ARBA" id="ARBA00004273"/>
    </source>
</evidence>
<keyword evidence="5" id="KW-0496">Mitochondrion</keyword>
<keyword evidence="7" id="KW-0812">Transmembrane</keyword>
<keyword evidence="7" id="KW-1133">Transmembrane helix</keyword>
<sequence>MSHKLGATIGRLCVRSSRQATNQVIQTRVPAMRLSTQPAKAYGEVPEVLQQKMKLFQAPNGLPVHIKGGTVDKILFGITATVCFLGLIECLRVFYVLSYPQKK</sequence>
<dbReference type="GO" id="GO:0097250">
    <property type="term" value="P:mitochondrial respirasome assembly"/>
    <property type="evidence" value="ECO:0007669"/>
    <property type="project" value="TreeGrafter"/>
</dbReference>
<comment type="similarity">
    <text evidence="2">Belongs to the cytochrome c oxidase VIIa family.</text>
</comment>
<proteinExistence type="inferred from homology"/>
<dbReference type="EMBL" id="JARKIK010000066">
    <property type="protein sequence ID" value="KAK8729846.1"/>
    <property type="molecule type" value="Genomic_DNA"/>
</dbReference>
<feature type="transmembrane region" description="Helical" evidence="7">
    <location>
        <begin position="74"/>
        <end position="97"/>
    </location>
</feature>
<protein>
    <submittedName>
        <fullName evidence="8">Uncharacterized protein</fullName>
    </submittedName>
</protein>
<dbReference type="PANTHER" id="PTHR10510:SF13">
    <property type="entry name" value="CYTOCHROME C OXIDASE SUBUNIT 7A-LIKE-RELATED"/>
    <property type="match status" value="1"/>
</dbReference>
<evidence type="ECO:0000256" key="3">
    <source>
        <dbReference type="ARBA" id="ARBA00022792"/>
    </source>
</evidence>
<dbReference type="AlphaFoldDB" id="A0AAW0WSC9"/>
<evidence type="ECO:0000256" key="7">
    <source>
        <dbReference type="SAM" id="Phobius"/>
    </source>
</evidence>
<keyword evidence="6 7" id="KW-0472">Membrane</keyword>
<dbReference type="GO" id="GO:0002082">
    <property type="term" value="P:regulation of oxidative phosphorylation"/>
    <property type="evidence" value="ECO:0007669"/>
    <property type="project" value="TreeGrafter"/>
</dbReference>
<dbReference type="GO" id="GO:0045277">
    <property type="term" value="C:respiratory chain complex IV"/>
    <property type="evidence" value="ECO:0007669"/>
    <property type="project" value="InterPro"/>
</dbReference>
<dbReference type="InterPro" id="IPR003177">
    <property type="entry name" value="Cytc_oxidase_su7a_met"/>
</dbReference>
<dbReference type="SUPFAM" id="SSF81419">
    <property type="entry name" value="Mitochondrial cytochrome c oxidase subunit VIIa"/>
    <property type="match status" value="1"/>
</dbReference>
<accession>A0AAW0WSC9</accession>
<organism evidence="8 9">
    <name type="scientific">Cherax quadricarinatus</name>
    <name type="common">Australian red claw crayfish</name>
    <dbReference type="NCBI Taxonomy" id="27406"/>
    <lineage>
        <taxon>Eukaryota</taxon>
        <taxon>Metazoa</taxon>
        <taxon>Ecdysozoa</taxon>
        <taxon>Arthropoda</taxon>
        <taxon>Crustacea</taxon>
        <taxon>Multicrustacea</taxon>
        <taxon>Malacostraca</taxon>
        <taxon>Eumalacostraca</taxon>
        <taxon>Eucarida</taxon>
        <taxon>Decapoda</taxon>
        <taxon>Pleocyemata</taxon>
        <taxon>Astacidea</taxon>
        <taxon>Parastacoidea</taxon>
        <taxon>Parastacidae</taxon>
        <taxon>Cherax</taxon>
    </lineage>
</organism>
<dbReference type="CDD" id="cd00928">
    <property type="entry name" value="Cyt_c_Oxidase_VIIa"/>
    <property type="match status" value="1"/>
</dbReference>